<evidence type="ECO:0000313" key="3">
    <source>
        <dbReference type="Proteomes" id="UP000078046"/>
    </source>
</evidence>
<accession>A0A177AXI1</accession>
<keyword evidence="3" id="KW-1185">Reference proteome</keyword>
<dbReference type="Proteomes" id="UP000078046">
    <property type="component" value="Unassembled WGS sequence"/>
</dbReference>
<organism evidence="2 3">
    <name type="scientific">Intoshia linei</name>
    <dbReference type="NCBI Taxonomy" id="1819745"/>
    <lineage>
        <taxon>Eukaryota</taxon>
        <taxon>Metazoa</taxon>
        <taxon>Spiralia</taxon>
        <taxon>Lophotrochozoa</taxon>
        <taxon>Mesozoa</taxon>
        <taxon>Orthonectida</taxon>
        <taxon>Rhopaluridae</taxon>
        <taxon>Intoshia</taxon>
    </lineage>
</organism>
<gene>
    <name evidence="2" type="ORF">A3Q56_06390</name>
</gene>
<dbReference type="AlphaFoldDB" id="A0A177AXI1"/>
<evidence type="ECO:0000256" key="1">
    <source>
        <dbReference type="SAM" id="Coils"/>
    </source>
</evidence>
<protein>
    <submittedName>
        <fullName evidence="2">Uncharacterized protein</fullName>
    </submittedName>
</protein>
<proteinExistence type="predicted"/>
<keyword evidence="1" id="KW-0175">Coiled coil</keyword>
<feature type="non-terminal residue" evidence="2">
    <location>
        <position position="1"/>
    </location>
</feature>
<feature type="coiled-coil region" evidence="1">
    <location>
        <begin position="8"/>
        <end position="127"/>
    </location>
</feature>
<comment type="caution">
    <text evidence="2">The sequence shown here is derived from an EMBL/GenBank/DDBJ whole genome shotgun (WGS) entry which is preliminary data.</text>
</comment>
<sequence length="372" mass="44532">EILEQKKLEEAEILRKITEKEILEQKKLEAERIRKIEEQEIFEQKRLEDAEVLRKIEEKEILEQKKLEAERLRKIEEKELLEEKRLEEAEILRKIEEQERLVEVEKLRKIEKQEMTKQKKKEEVDRQIKIEQQKILEQKRIEEIEMLKKRKDSFEIGRIQQTEFDGIAMADLEQKNKKKIENESDRILLAQLKKQEHQLENGPMQDIINNNDALQHHMNKANTNTVSNDKFNEINNLQQKAYNQKIHVEEIFQKQDNANIKVPKRESTDSEYELERKFSEKVLMTDRINKLKLTKSRENSNQNQQPNTVVFNSPPVLLNTSLYIETDSLEGYINGNVYNLDEPNENNESIFDSIKAAFRNFIDNIRNLIRDI</sequence>
<dbReference type="EMBL" id="LWCA01001105">
    <property type="protein sequence ID" value="OAF65904.1"/>
    <property type="molecule type" value="Genomic_DNA"/>
</dbReference>
<evidence type="ECO:0000313" key="2">
    <source>
        <dbReference type="EMBL" id="OAF65904.1"/>
    </source>
</evidence>
<name>A0A177AXI1_9BILA</name>
<reference evidence="2 3" key="1">
    <citation type="submission" date="2016-04" db="EMBL/GenBank/DDBJ databases">
        <title>The genome of Intoshia linei affirms orthonectids as highly simplified spiralians.</title>
        <authorList>
            <person name="Mikhailov K.V."/>
            <person name="Slusarev G.S."/>
            <person name="Nikitin M.A."/>
            <person name="Logacheva M.D."/>
            <person name="Penin A."/>
            <person name="Aleoshin V."/>
            <person name="Panchin Y.V."/>
        </authorList>
    </citation>
    <scope>NUCLEOTIDE SEQUENCE [LARGE SCALE GENOMIC DNA]</scope>
    <source>
        <strain evidence="2">Intl2013</strain>
        <tissue evidence="2">Whole animal</tissue>
    </source>
</reference>